<evidence type="ECO:0000313" key="3">
    <source>
        <dbReference type="Proteomes" id="UP000835052"/>
    </source>
</evidence>
<dbReference type="Proteomes" id="UP000835052">
    <property type="component" value="Unassembled WGS sequence"/>
</dbReference>
<sequence>MEASRCLITMLRYLIAIAICALCVSAQQTRPPPHNCTAAESAQEKQCFQQYYNNFGPPNPFTFYNWAMAYQGRINATGRVAFDQNCLWQQTLDQCSRGGNTRQCLTNDNFVQWFNVNLTDAINFRTEFYVTQYECGPGKRVMDQNWNCINQVSIYEANDINSCVNTFNSNIAKGQDFCKSYNQYITCIDNIYQIICGPAVRGLVCQIEEITLEVNTNQCNRVLQHCNNRN</sequence>
<dbReference type="PANTHER" id="PTHR35014">
    <property type="entry name" value="INFECTION RESPONSE PROTEIN-RELATED"/>
    <property type="match status" value="1"/>
</dbReference>
<feature type="chain" id="PRO_5035870223" description="DUF19 domain-containing protein" evidence="1">
    <location>
        <begin position="27"/>
        <end position="230"/>
    </location>
</feature>
<name>A0A8S1HAD1_9PELO</name>
<comment type="caution">
    <text evidence="2">The sequence shown here is derived from an EMBL/GenBank/DDBJ whole genome shotgun (WGS) entry which is preliminary data.</text>
</comment>
<organism evidence="2 3">
    <name type="scientific">Caenorhabditis auriculariae</name>
    <dbReference type="NCBI Taxonomy" id="2777116"/>
    <lineage>
        <taxon>Eukaryota</taxon>
        <taxon>Metazoa</taxon>
        <taxon>Ecdysozoa</taxon>
        <taxon>Nematoda</taxon>
        <taxon>Chromadorea</taxon>
        <taxon>Rhabditida</taxon>
        <taxon>Rhabditina</taxon>
        <taxon>Rhabditomorpha</taxon>
        <taxon>Rhabditoidea</taxon>
        <taxon>Rhabditidae</taxon>
        <taxon>Peloderinae</taxon>
        <taxon>Caenorhabditis</taxon>
    </lineage>
</organism>
<evidence type="ECO:0000256" key="1">
    <source>
        <dbReference type="SAM" id="SignalP"/>
    </source>
</evidence>
<dbReference type="EMBL" id="CAJGYM010000027">
    <property type="protein sequence ID" value="CAD6192374.1"/>
    <property type="molecule type" value="Genomic_DNA"/>
</dbReference>
<dbReference type="AlphaFoldDB" id="A0A8S1HAD1"/>
<dbReference type="PANTHER" id="PTHR35014:SF1">
    <property type="entry name" value="INFECTION RESPONSE PROTEIN"/>
    <property type="match status" value="1"/>
</dbReference>
<feature type="signal peptide" evidence="1">
    <location>
        <begin position="1"/>
        <end position="26"/>
    </location>
</feature>
<protein>
    <recommendedName>
        <fullName evidence="4">DUF19 domain-containing protein</fullName>
    </recommendedName>
</protein>
<accession>A0A8S1HAD1</accession>
<evidence type="ECO:0000313" key="2">
    <source>
        <dbReference type="EMBL" id="CAD6192374.1"/>
    </source>
</evidence>
<keyword evidence="1" id="KW-0732">Signal</keyword>
<keyword evidence="3" id="KW-1185">Reference proteome</keyword>
<dbReference type="OrthoDB" id="5909729at2759"/>
<reference evidence="2" key="1">
    <citation type="submission" date="2020-10" db="EMBL/GenBank/DDBJ databases">
        <authorList>
            <person name="Kikuchi T."/>
        </authorList>
    </citation>
    <scope>NUCLEOTIDE SEQUENCE</scope>
    <source>
        <strain evidence="2">NKZ352</strain>
    </source>
</reference>
<proteinExistence type="predicted"/>
<gene>
    <name evidence="2" type="ORF">CAUJ_LOCUS8293</name>
</gene>
<evidence type="ECO:0008006" key="4">
    <source>
        <dbReference type="Google" id="ProtNLM"/>
    </source>
</evidence>